<dbReference type="InterPro" id="IPR031815">
    <property type="entry name" value="DUF5074"/>
</dbReference>
<dbReference type="PROSITE" id="PS51257">
    <property type="entry name" value="PROKAR_LIPOPROTEIN"/>
    <property type="match status" value="1"/>
</dbReference>
<dbReference type="Proteomes" id="UP000244956">
    <property type="component" value="Unassembled WGS sequence"/>
</dbReference>
<reference evidence="1 2" key="1">
    <citation type="submission" date="2018-05" db="EMBL/GenBank/DDBJ databases">
        <title>Marinilabilia rubrum sp. nov., isolated from saltern sediment.</title>
        <authorList>
            <person name="Zhang R."/>
        </authorList>
    </citation>
    <scope>NUCLEOTIDE SEQUENCE [LARGE SCALE GENOMIC DNA]</scope>
    <source>
        <strain evidence="1 2">WTE16</strain>
    </source>
</reference>
<dbReference type="EMBL" id="QEWP01000029">
    <property type="protein sequence ID" value="PWD97658.1"/>
    <property type="molecule type" value="Genomic_DNA"/>
</dbReference>
<dbReference type="PANTHER" id="PTHR47197">
    <property type="entry name" value="PROTEIN NIRF"/>
    <property type="match status" value="1"/>
</dbReference>
<dbReference type="PANTHER" id="PTHR47197:SF3">
    <property type="entry name" value="DIHYDRO-HEME D1 DEHYDROGENASE"/>
    <property type="match status" value="1"/>
</dbReference>
<name>A0A2U2B3M3_9BACT</name>
<dbReference type="SUPFAM" id="SSF63829">
    <property type="entry name" value="Calcium-dependent phosphotriesterase"/>
    <property type="match status" value="1"/>
</dbReference>
<proteinExistence type="predicted"/>
<dbReference type="InterPro" id="IPR015943">
    <property type="entry name" value="WD40/YVTN_repeat-like_dom_sf"/>
</dbReference>
<comment type="caution">
    <text evidence="1">The sequence shown here is derived from an EMBL/GenBank/DDBJ whole genome shotgun (WGS) entry which is preliminary data.</text>
</comment>
<keyword evidence="2" id="KW-1185">Reference proteome</keyword>
<dbReference type="Gene3D" id="2.130.10.10">
    <property type="entry name" value="YVTN repeat-like/Quinoprotein amine dehydrogenase"/>
    <property type="match status" value="1"/>
</dbReference>
<dbReference type="OrthoDB" id="792648at2"/>
<evidence type="ECO:0000313" key="1">
    <source>
        <dbReference type="EMBL" id="PWD97658.1"/>
    </source>
</evidence>
<dbReference type="InterPro" id="IPR051200">
    <property type="entry name" value="Host-pathogen_enzymatic-act"/>
</dbReference>
<sequence length="375" mass="40722">MTEMKQFKKFVCSNNLLKVLSLSLLILFTACENDDNSVDEFEVKGDFVNGVFVLNQGLMNAANASVSFISDDSVAGNIFTNRNDVQILGDVLQDMVSVDTLSFLVLNKTNSVMVVNNKNFESVKEISESISNPRYALVNNGLIYVSQWGNGGELAVIDPVQLEVINTIEVGAGPEGLAMVNGELWVANCGGYGRDTIISVVDVSQGLVKEEIEVNDNPQDLVVDGNGDVWVLSTGYTEYDENWAIVMSTEAGIHKINPDTYEVEETFLPDESVYGKATRIEMAADGQSFYFGGAYGFSGVWEMAVDATELPQETFADVTPNGMTVNPDNGDLYIGIAPDYENPGIVEVYGTNGVKIATYDENIGVGPCNFIFVSE</sequence>
<organism evidence="1 2">
    <name type="scientific">Marinilabilia rubra</name>
    <dbReference type="NCBI Taxonomy" id="2162893"/>
    <lineage>
        <taxon>Bacteria</taxon>
        <taxon>Pseudomonadati</taxon>
        <taxon>Bacteroidota</taxon>
        <taxon>Bacteroidia</taxon>
        <taxon>Marinilabiliales</taxon>
        <taxon>Marinilabiliaceae</taxon>
        <taxon>Marinilabilia</taxon>
    </lineage>
</organism>
<dbReference type="Pfam" id="PF16819">
    <property type="entry name" value="DUF5074"/>
    <property type="match status" value="1"/>
</dbReference>
<dbReference type="AlphaFoldDB" id="A0A2U2B3M3"/>
<protein>
    <recommendedName>
        <fullName evidence="3">Cell surface protein</fullName>
    </recommendedName>
</protein>
<evidence type="ECO:0008006" key="3">
    <source>
        <dbReference type="Google" id="ProtNLM"/>
    </source>
</evidence>
<gene>
    <name evidence="1" type="ORF">DDZ16_19685</name>
</gene>
<evidence type="ECO:0000313" key="2">
    <source>
        <dbReference type="Proteomes" id="UP000244956"/>
    </source>
</evidence>
<accession>A0A2U2B3M3</accession>